<feature type="region of interest" description="Disordered" evidence="1">
    <location>
        <begin position="1"/>
        <end position="27"/>
    </location>
</feature>
<keyword evidence="3" id="KW-1185">Reference proteome</keyword>
<evidence type="ECO:0000313" key="3">
    <source>
        <dbReference type="Proteomes" id="UP001648503"/>
    </source>
</evidence>
<gene>
    <name evidence="2" type="ORF">BASA50_001850</name>
</gene>
<evidence type="ECO:0000256" key="1">
    <source>
        <dbReference type="SAM" id="MobiDB-lite"/>
    </source>
</evidence>
<sequence length="141" mass="15918">MPDAINRSRGTRELDHRSKKLRSKQLRSVDGKSIVMQSNARIENLDEAITVATERVVARRLLTSNGEPDHLTEKQKQKQLKRVKLVTSVRPGRVGKNSAVSMPNQLSKKKVKKLLQAAKFELKRTADKQVTSDKTMDVDMA</sequence>
<name>A0ABQ8FN91_9FUNG</name>
<evidence type="ECO:0008006" key="4">
    <source>
        <dbReference type="Google" id="ProtNLM"/>
    </source>
</evidence>
<dbReference type="EMBL" id="JAFCIX010000017">
    <property type="protein sequence ID" value="KAH6601171.1"/>
    <property type="molecule type" value="Genomic_DNA"/>
</dbReference>
<comment type="caution">
    <text evidence="2">The sequence shown here is derived from an EMBL/GenBank/DDBJ whole genome shotgun (WGS) entry which is preliminary data.</text>
</comment>
<organism evidence="2 3">
    <name type="scientific">Batrachochytrium salamandrivorans</name>
    <dbReference type="NCBI Taxonomy" id="1357716"/>
    <lineage>
        <taxon>Eukaryota</taxon>
        <taxon>Fungi</taxon>
        <taxon>Fungi incertae sedis</taxon>
        <taxon>Chytridiomycota</taxon>
        <taxon>Chytridiomycota incertae sedis</taxon>
        <taxon>Chytridiomycetes</taxon>
        <taxon>Rhizophydiales</taxon>
        <taxon>Rhizophydiales incertae sedis</taxon>
        <taxon>Batrachochytrium</taxon>
    </lineage>
</organism>
<accession>A0ABQ8FN91</accession>
<reference evidence="2 3" key="1">
    <citation type="submission" date="2021-02" db="EMBL/GenBank/DDBJ databases">
        <title>Variation within the Batrachochytrium salamandrivorans European outbreak.</title>
        <authorList>
            <person name="Kelly M."/>
            <person name="Pasmans F."/>
            <person name="Shea T.P."/>
            <person name="Munoz J.F."/>
            <person name="Carranza S."/>
            <person name="Cuomo C.A."/>
            <person name="Martel A."/>
        </authorList>
    </citation>
    <scope>NUCLEOTIDE SEQUENCE [LARGE SCALE GENOMIC DNA]</scope>
    <source>
        <strain evidence="2 3">AMFP18/2</strain>
    </source>
</reference>
<dbReference type="Proteomes" id="UP001648503">
    <property type="component" value="Unassembled WGS sequence"/>
</dbReference>
<evidence type="ECO:0000313" key="2">
    <source>
        <dbReference type="EMBL" id="KAH6601171.1"/>
    </source>
</evidence>
<proteinExistence type="predicted"/>
<protein>
    <recommendedName>
        <fullName evidence="4">Ribosome biogenesis protein SLX9</fullName>
    </recommendedName>
</protein>